<evidence type="ECO:0000256" key="5">
    <source>
        <dbReference type="ARBA" id="ARBA00022764"/>
    </source>
</evidence>
<evidence type="ECO:0000313" key="10">
    <source>
        <dbReference type="Proteomes" id="UP000321891"/>
    </source>
</evidence>
<dbReference type="SUPFAM" id="SSF74650">
    <property type="entry name" value="Galactose mutarotase-like"/>
    <property type="match status" value="1"/>
</dbReference>
<comment type="pathway">
    <text evidence="2">Glycan metabolism; osmoregulated periplasmic glucan (OPG) biosynthesis.</text>
</comment>
<evidence type="ECO:0000256" key="1">
    <source>
        <dbReference type="ARBA" id="ARBA00004418"/>
    </source>
</evidence>
<dbReference type="GO" id="GO:0003824">
    <property type="term" value="F:catalytic activity"/>
    <property type="evidence" value="ECO:0007669"/>
    <property type="project" value="InterPro"/>
</dbReference>
<dbReference type="InterPro" id="IPR011013">
    <property type="entry name" value="Gal_mutarotase_sf_dom"/>
</dbReference>
<dbReference type="Gene3D" id="2.60.40.10">
    <property type="entry name" value="Immunoglobulins"/>
    <property type="match status" value="1"/>
</dbReference>
<evidence type="ECO:0000313" key="8">
    <source>
        <dbReference type="EMBL" id="GEL58522.1"/>
    </source>
</evidence>
<protein>
    <submittedName>
        <fullName evidence="7">Glucan biosynthesis periplasmic protein MdoG</fullName>
    </submittedName>
    <submittedName>
        <fullName evidence="8">Glucans biosynthesis protein G</fullName>
    </submittedName>
</protein>
<dbReference type="Pfam" id="PF04349">
    <property type="entry name" value="MdoG"/>
    <property type="match status" value="1"/>
</dbReference>
<dbReference type="Proteomes" id="UP000032671">
    <property type="component" value="Unassembled WGS sequence"/>
</dbReference>
<dbReference type="OrthoDB" id="9777817at2"/>
<dbReference type="Gene3D" id="2.70.98.10">
    <property type="match status" value="1"/>
</dbReference>
<reference evidence="7 9" key="1">
    <citation type="submission" date="2012-11" db="EMBL/GenBank/DDBJ databases">
        <title>Whole genome sequence of Acetobacter cibinongensis 4H-1.</title>
        <authorList>
            <person name="Azuma Y."/>
            <person name="Higashiura N."/>
            <person name="Hirakawa H."/>
            <person name="Matsushita K."/>
        </authorList>
    </citation>
    <scope>NUCLEOTIDE SEQUENCE [LARGE SCALE GENOMIC DNA]</scope>
    <source>
        <strain evidence="7 9">4H-1</strain>
    </source>
</reference>
<evidence type="ECO:0000256" key="4">
    <source>
        <dbReference type="ARBA" id="ARBA00022729"/>
    </source>
</evidence>
<dbReference type="InterPro" id="IPR014718">
    <property type="entry name" value="GH-type_carb-bd"/>
</dbReference>
<evidence type="ECO:0000313" key="9">
    <source>
        <dbReference type="Proteomes" id="UP000032671"/>
    </source>
</evidence>
<accession>A0A0D6N661</accession>
<dbReference type="UniPathway" id="UPA00637"/>
<keyword evidence="5" id="KW-0574">Periplasm</keyword>
<dbReference type="FunFam" id="2.70.98.10:FF:000001">
    <property type="entry name" value="Glucans biosynthesis protein G"/>
    <property type="match status" value="1"/>
</dbReference>
<proteinExistence type="inferred from homology"/>
<gene>
    <name evidence="8" type="primary">opgG</name>
    <name evidence="7" type="ORF">Abci_017_165</name>
    <name evidence="8" type="ORF">ACI01nite_11240</name>
</gene>
<dbReference type="SUPFAM" id="SSF81296">
    <property type="entry name" value="E set domains"/>
    <property type="match status" value="1"/>
</dbReference>
<dbReference type="EMBL" id="BJVU01000003">
    <property type="protein sequence ID" value="GEL58522.1"/>
    <property type="molecule type" value="Genomic_DNA"/>
</dbReference>
<dbReference type="InterPro" id="IPR014438">
    <property type="entry name" value="Glucan_biosyn_MdoG/MdoD"/>
</dbReference>
<feature type="domain" description="Glucan biosynthesis periplasmic MdoG C-terminal" evidence="6">
    <location>
        <begin position="58"/>
        <end position="528"/>
    </location>
</feature>
<keyword evidence="4" id="KW-0732">Signal</keyword>
<evidence type="ECO:0000259" key="6">
    <source>
        <dbReference type="Pfam" id="PF04349"/>
    </source>
</evidence>
<dbReference type="InterPro" id="IPR013783">
    <property type="entry name" value="Ig-like_fold"/>
</dbReference>
<dbReference type="STRING" id="1231339.Abci_017_165"/>
<comment type="similarity">
    <text evidence="3">Belongs to the OpgD/OpgG family.</text>
</comment>
<sequence length="530" mass="59116">MPSDNGKREIGVSSSIQRRDLMRVGAGATLATLAQGVVSQAQAQSNTAPGLAGATGTFDDGTVRQIAKRLASAPYKAPDQSLPKAIDNLNFDQFRNITYREERALWHGDSLAFDVEFFPRGFLYRPRIDIFEVKDGQSEAVPYSPDLFSYGDPALEVQEDVGFAGLRLRTAINTPGVMEEFCVFLGASYFRAVAKGQNYGLSARGFADGTGDPKGEEFALFRAFWLEKPQPNVKSVVIHALMDSPSVAGAFSFTIRPGDTTVFDVQSTFFPRTAIQQSGIAPLTGMFYFDTNDHNHVDDWRPAAHDSEALQMWTGAGQQLFRPLRNPLDLQFSAFRDVSPRGFGLMQRRRSFHDFEDLALNYEKRPSLWIEPIGDWGEGWVDLVEIPTPNEVNDNIVSFWRPKTPLAAGKEYSFTYRMYWGWDNPFPTSLARIAGTRVGSVVDDKNARFFAIDFSGAPFENLPQDAHLHLVPQASAGTIRNVVVEPNPNIKGWRTTFEFVPGDEKLAELRAVLATDTAPISEEWLYRWTP</sequence>
<dbReference type="EMBL" id="BAMV01000017">
    <property type="protein sequence ID" value="GAN60981.1"/>
    <property type="molecule type" value="Genomic_DNA"/>
</dbReference>
<dbReference type="Proteomes" id="UP000321891">
    <property type="component" value="Unassembled WGS sequence"/>
</dbReference>
<dbReference type="PANTHER" id="PTHR30504">
    <property type="entry name" value="GLUCANS BIOSYNTHESIS PROTEIN"/>
    <property type="match status" value="1"/>
</dbReference>
<evidence type="ECO:0000313" key="7">
    <source>
        <dbReference type="EMBL" id="GAN60981.1"/>
    </source>
</evidence>
<dbReference type="GO" id="GO:0051274">
    <property type="term" value="P:beta-glucan biosynthetic process"/>
    <property type="evidence" value="ECO:0007669"/>
    <property type="project" value="TreeGrafter"/>
</dbReference>
<dbReference type="PANTHER" id="PTHR30504:SF2">
    <property type="entry name" value="GLUCANS BIOSYNTHESIS PROTEIN G"/>
    <property type="match status" value="1"/>
</dbReference>
<dbReference type="PIRSF" id="PIRSF006281">
    <property type="entry name" value="MdoG"/>
    <property type="match status" value="1"/>
</dbReference>
<name>A0A0D6N661_9PROT</name>
<organism evidence="7 9">
    <name type="scientific">Acetobacter cibinongensis</name>
    <dbReference type="NCBI Taxonomy" id="146475"/>
    <lineage>
        <taxon>Bacteria</taxon>
        <taxon>Pseudomonadati</taxon>
        <taxon>Pseudomonadota</taxon>
        <taxon>Alphaproteobacteria</taxon>
        <taxon>Acetobacterales</taxon>
        <taxon>Acetobacteraceae</taxon>
        <taxon>Acetobacter</taxon>
    </lineage>
</organism>
<keyword evidence="10" id="KW-1185">Reference proteome</keyword>
<dbReference type="GO" id="GO:0030288">
    <property type="term" value="C:outer membrane-bounded periplasmic space"/>
    <property type="evidence" value="ECO:0007669"/>
    <property type="project" value="TreeGrafter"/>
</dbReference>
<reference evidence="8 10" key="2">
    <citation type="submission" date="2019-07" db="EMBL/GenBank/DDBJ databases">
        <title>Whole genome shotgun sequence of Acetobacter cibinongensis NBRC 16605.</title>
        <authorList>
            <person name="Hosoyama A."/>
            <person name="Uohara A."/>
            <person name="Ohji S."/>
            <person name="Ichikawa N."/>
        </authorList>
    </citation>
    <scope>NUCLEOTIDE SEQUENCE [LARGE SCALE GENOMIC DNA]</scope>
    <source>
        <strain evidence="8 10">NBRC 16605</strain>
    </source>
</reference>
<evidence type="ECO:0000256" key="2">
    <source>
        <dbReference type="ARBA" id="ARBA00005001"/>
    </source>
</evidence>
<comment type="caution">
    <text evidence="7">The sequence shown here is derived from an EMBL/GenBank/DDBJ whole genome shotgun (WGS) entry which is preliminary data.</text>
</comment>
<dbReference type="InterPro" id="IPR007444">
    <property type="entry name" value="Glucan_biosyn_MdoG_C"/>
</dbReference>
<accession>A0A6N3SN51</accession>
<dbReference type="InterPro" id="IPR006311">
    <property type="entry name" value="TAT_signal"/>
</dbReference>
<dbReference type="AlphaFoldDB" id="A0A0D6N661"/>
<dbReference type="InterPro" id="IPR014756">
    <property type="entry name" value="Ig_E-set"/>
</dbReference>
<comment type="subcellular location">
    <subcellularLocation>
        <location evidence="1">Periplasm</location>
    </subcellularLocation>
</comment>
<evidence type="ECO:0000256" key="3">
    <source>
        <dbReference type="ARBA" id="ARBA00009284"/>
    </source>
</evidence>
<dbReference type="GO" id="GO:0030246">
    <property type="term" value="F:carbohydrate binding"/>
    <property type="evidence" value="ECO:0007669"/>
    <property type="project" value="InterPro"/>
</dbReference>
<dbReference type="PROSITE" id="PS51318">
    <property type="entry name" value="TAT"/>
    <property type="match status" value="1"/>
</dbReference>